<feature type="region of interest" description="Disordered" evidence="7">
    <location>
        <begin position="691"/>
        <end position="774"/>
    </location>
</feature>
<evidence type="ECO:0000313" key="9">
    <source>
        <dbReference type="EMBL" id="KAI1858679.1"/>
    </source>
</evidence>
<feature type="region of interest" description="Disordered" evidence="7">
    <location>
        <begin position="988"/>
        <end position="1035"/>
    </location>
</feature>
<evidence type="ECO:0000259" key="8">
    <source>
        <dbReference type="SMART" id="SM00415"/>
    </source>
</evidence>
<gene>
    <name evidence="9" type="ORF">JX265_010772</name>
</gene>
<evidence type="ECO:0000256" key="2">
    <source>
        <dbReference type="ARBA" id="ARBA00006403"/>
    </source>
</evidence>
<dbReference type="InterPro" id="IPR000232">
    <property type="entry name" value="HSF_DNA-bd"/>
</dbReference>
<accession>A0A9Q0AK64</accession>
<feature type="coiled-coil region" evidence="6">
    <location>
        <begin position="881"/>
        <end position="908"/>
    </location>
</feature>
<name>A0A9Q0AK64_9PEZI</name>
<evidence type="ECO:0000256" key="3">
    <source>
        <dbReference type="ARBA" id="ARBA00023125"/>
    </source>
</evidence>
<evidence type="ECO:0000256" key="5">
    <source>
        <dbReference type="RuleBase" id="RU004020"/>
    </source>
</evidence>
<evidence type="ECO:0000256" key="6">
    <source>
        <dbReference type="SAM" id="Coils"/>
    </source>
</evidence>
<evidence type="ECO:0000256" key="1">
    <source>
        <dbReference type="ARBA" id="ARBA00004123"/>
    </source>
</evidence>
<sequence length="1035" mass="114027">MRLGPATSKFCADSWEDNGLFAPRSQRTPSITATPRERERQSLSAWTRDPGPGSLPLTAKETLQERKIYSLLLRGVGFRPFGHWDENTPQPGIHHHDPARPTGGKQIQSVNKTRTINIWENDSTSPRPSKAPFEKRGPPLLRIPHACDEPQLVAPCLDLDARRGNSLVYHTADCMPVGPACSLQPRACPGARATLHDLLPRHFREPIRSRHPAIIRLQQLELLLQTRPVVGFCCNPDYPRLQESPGRSIQPCSAQDLSIEATNADHMVYAPYHTPYMHSIQASHYPMSSPNPSRKRRAPGAIPPSMQETYFTAPPNTEQVPAWNTNNSNFMDNSASNMNPYNMMSNSRQAQFPQQPGHPTPATPSTALARRGLNNQLIATTRPYTPPSELWTGFGDEGAVSQQNGNDTLDENDNIELLEEKAQKAKREATAKRKQIPPFVQKLNSFLETSKNTELIRWSEKGDSFIVLDEDEFAKTLIPELFKHNNYASFVRQLNMYGFHKKVGLSDNSMKASERKNKSPSEYYNPYFRRGHPNLLWLINKPKSGASKKKGKRADEGDVESEEENVEDGMLGPTYTAQPLPANRALPAPESGALSKKELTVVRDQMAVLQEQQRTIHEAITRLRREHVQLVHQASQFQEQHNRHENSINAILSFLANVFKGKLNDPGSLRDMNDLFTNIMANVQMPQGHSGSVVDLGDYDQQQPGVVPNMASPPKRQQRLLPPIPQDAGIKRSPSSSATPTPYNPHPPQMGTVEELFDSPAESGPSPSIMQELDSNPQEGMMRLMHGVNSNANAVNAANSRNNPVPVPEATLNAPTYNVNQRNQMPNPMAAASGSTGTAPVPPSFNASQPAPPPAAPAPAGNTSLSPIMGTSFPPPSIQHINQTQEEIDQLQRLQEEQSHKLDELSSLLGPYSPSGRIPGLGGEGGSQYFDNDIDFGQYLDSNAYNADGLVGDSTAFNADGLPSDFDFGTANFDNTNLDSLNTDNLFADTTNGGSRIVETATPSQKSPSSNGTEEIPREDFEDSPGRASKRQRKG</sequence>
<feature type="region of interest" description="Disordered" evidence="7">
    <location>
        <begin position="545"/>
        <end position="574"/>
    </location>
</feature>
<evidence type="ECO:0000313" key="10">
    <source>
        <dbReference type="Proteomes" id="UP000829685"/>
    </source>
</evidence>
<protein>
    <recommendedName>
        <fullName evidence="8">HSF-type DNA-binding domain-containing protein</fullName>
    </recommendedName>
</protein>
<dbReference type="FunFam" id="1.10.10.10:FF:000173">
    <property type="entry name" value="Heat shock transcription factor Hsf1"/>
    <property type="match status" value="1"/>
</dbReference>
<dbReference type="GO" id="GO:0043565">
    <property type="term" value="F:sequence-specific DNA binding"/>
    <property type="evidence" value="ECO:0007669"/>
    <property type="project" value="InterPro"/>
</dbReference>
<dbReference type="InterPro" id="IPR036388">
    <property type="entry name" value="WH-like_DNA-bd_sf"/>
</dbReference>
<dbReference type="PRINTS" id="PR00056">
    <property type="entry name" value="HSFDOMAIN"/>
</dbReference>
<feature type="region of interest" description="Disordered" evidence="7">
    <location>
        <begin position="1"/>
        <end position="57"/>
    </location>
</feature>
<dbReference type="AlphaFoldDB" id="A0A9Q0AK64"/>
<keyword evidence="6" id="KW-0175">Coiled coil</keyword>
<dbReference type="GO" id="GO:0003700">
    <property type="term" value="F:DNA-binding transcription factor activity"/>
    <property type="evidence" value="ECO:0007669"/>
    <property type="project" value="InterPro"/>
</dbReference>
<reference evidence="9" key="1">
    <citation type="submission" date="2021-03" db="EMBL/GenBank/DDBJ databases">
        <title>Revisited historic fungal species revealed as producer of novel bioactive compounds through whole genome sequencing and comparative genomics.</title>
        <authorList>
            <person name="Vignolle G.A."/>
            <person name="Hochenegger N."/>
            <person name="Mach R.L."/>
            <person name="Mach-Aigner A.R."/>
            <person name="Javad Rahimi M."/>
            <person name="Salim K.A."/>
            <person name="Chan C.M."/>
            <person name="Lim L.B.L."/>
            <person name="Cai F."/>
            <person name="Druzhinina I.S."/>
            <person name="U'Ren J.M."/>
            <person name="Derntl C."/>
        </authorList>
    </citation>
    <scope>NUCLEOTIDE SEQUENCE</scope>
    <source>
        <strain evidence="9">TUCIM 5799</strain>
    </source>
</reference>
<comment type="caution">
    <text evidence="9">The sequence shown here is derived from an EMBL/GenBank/DDBJ whole genome shotgun (WGS) entry which is preliminary data.</text>
</comment>
<dbReference type="EMBL" id="JAFIMR010000036">
    <property type="protein sequence ID" value="KAI1858679.1"/>
    <property type="molecule type" value="Genomic_DNA"/>
</dbReference>
<feature type="compositionally biased region" description="Polar residues" evidence="7">
    <location>
        <begin position="1001"/>
        <end position="1013"/>
    </location>
</feature>
<comment type="subcellular location">
    <subcellularLocation>
        <location evidence="1">Nucleus</location>
    </subcellularLocation>
</comment>
<organism evidence="9 10">
    <name type="scientific">Neoarthrinium moseri</name>
    <dbReference type="NCBI Taxonomy" id="1658444"/>
    <lineage>
        <taxon>Eukaryota</taxon>
        <taxon>Fungi</taxon>
        <taxon>Dikarya</taxon>
        <taxon>Ascomycota</taxon>
        <taxon>Pezizomycotina</taxon>
        <taxon>Sordariomycetes</taxon>
        <taxon>Xylariomycetidae</taxon>
        <taxon>Amphisphaeriales</taxon>
        <taxon>Apiosporaceae</taxon>
        <taxon>Neoarthrinium</taxon>
    </lineage>
</organism>
<feature type="compositionally biased region" description="Polar residues" evidence="7">
    <location>
        <begin position="765"/>
        <end position="774"/>
    </location>
</feature>
<dbReference type="SUPFAM" id="SSF46785">
    <property type="entry name" value="Winged helix' DNA-binding domain"/>
    <property type="match status" value="1"/>
</dbReference>
<feature type="region of interest" description="Disordered" evidence="7">
    <location>
        <begin position="347"/>
        <end position="367"/>
    </location>
</feature>
<dbReference type="PANTHER" id="PTHR10015:SF427">
    <property type="entry name" value="HEAT SHOCK FACTOR PROTEIN"/>
    <property type="match status" value="1"/>
</dbReference>
<dbReference type="PANTHER" id="PTHR10015">
    <property type="entry name" value="HEAT SHOCK TRANSCRIPTION FACTOR"/>
    <property type="match status" value="1"/>
</dbReference>
<keyword evidence="4" id="KW-0539">Nucleus</keyword>
<dbReference type="Proteomes" id="UP000829685">
    <property type="component" value="Unassembled WGS sequence"/>
</dbReference>
<dbReference type="SMART" id="SM00415">
    <property type="entry name" value="HSF"/>
    <property type="match status" value="1"/>
</dbReference>
<keyword evidence="3" id="KW-0238">DNA-binding</keyword>
<keyword evidence="10" id="KW-1185">Reference proteome</keyword>
<dbReference type="Pfam" id="PF00447">
    <property type="entry name" value="HSF_DNA-bind"/>
    <property type="match status" value="1"/>
</dbReference>
<evidence type="ECO:0000256" key="7">
    <source>
        <dbReference type="SAM" id="MobiDB-lite"/>
    </source>
</evidence>
<comment type="similarity">
    <text evidence="2 5">Belongs to the HSF family.</text>
</comment>
<feature type="compositionally biased region" description="Acidic residues" evidence="7">
    <location>
        <begin position="557"/>
        <end position="567"/>
    </location>
</feature>
<feature type="region of interest" description="Disordered" evidence="7">
    <location>
        <begin position="380"/>
        <end position="410"/>
    </location>
</feature>
<feature type="region of interest" description="Disordered" evidence="7">
    <location>
        <begin position="824"/>
        <end position="872"/>
    </location>
</feature>
<dbReference type="InterPro" id="IPR036390">
    <property type="entry name" value="WH_DNA-bd_sf"/>
</dbReference>
<dbReference type="GO" id="GO:0005634">
    <property type="term" value="C:nucleus"/>
    <property type="evidence" value="ECO:0007669"/>
    <property type="project" value="UniProtKB-SubCell"/>
</dbReference>
<dbReference type="Gene3D" id="1.10.10.10">
    <property type="entry name" value="Winged helix-like DNA-binding domain superfamily/Winged helix DNA-binding domain"/>
    <property type="match status" value="1"/>
</dbReference>
<proteinExistence type="inferred from homology"/>
<feature type="region of interest" description="Disordered" evidence="7">
    <location>
        <begin position="87"/>
        <end position="107"/>
    </location>
</feature>
<feature type="domain" description="HSF-type DNA-binding" evidence="8">
    <location>
        <begin position="435"/>
        <end position="542"/>
    </location>
</feature>
<evidence type="ECO:0000256" key="4">
    <source>
        <dbReference type="ARBA" id="ARBA00023242"/>
    </source>
</evidence>